<keyword evidence="3" id="KW-1185">Reference proteome</keyword>
<feature type="domain" description="RNase III" evidence="1">
    <location>
        <begin position="97"/>
        <end position="256"/>
    </location>
</feature>
<dbReference type="Gene3D" id="1.10.1520.10">
    <property type="entry name" value="Ribonuclease III domain"/>
    <property type="match status" value="1"/>
</dbReference>
<name>A0ABR3GUK6_9PEZI</name>
<protein>
    <recommendedName>
        <fullName evidence="1">RNase III domain-containing protein</fullName>
    </recommendedName>
</protein>
<accession>A0ABR3GUK6</accession>
<comment type="caution">
    <text evidence="2">The sequence shown here is derived from an EMBL/GenBank/DDBJ whole genome shotgun (WGS) entry which is preliminary data.</text>
</comment>
<dbReference type="Proteomes" id="UP001447188">
    <property type="component" value="Unassembled WGS sequence"/>
</dbReference>
<sequence length="262" mass="29496">MACPTRQTATSITSSSRRLCFKITRPRLLVPTQRRCLHQEPGPQTAPGAATTRLYRPIRTVAPFPVRVQKPFLVNEDPVKLDAMYQKLLGGNLGLSDEVKWQAITHKSFDHGWHPFNEKLRFFGKRIVLVNTSLYLLNTRPEALGPPKTERLESPPSPPAEESNVLKRFKHPDYKYLAYINPRNVKEILDPRNLSRLARMAGIQQVMRWKPAQNDDLIRSGESVIAAECIYAIIGAVALQRGGDLAARVVRERMLAVILGGS</sequence>
<dbReference type="Pfam" id="PF14622">
    <property type="entry name" value="Ribonucleas_3_3"/>
    <property type="match status" value="1"/>
</dbReference>
<organism evidence="2 3">
    <name type="scientific">Discina gigas</name>
    <dbReference type="NCBI Taxonomy" id="1032678"/>
    <lineage>
        <taxon>Eukaryota</taxon>
        <taxon>Fungi</taxon>
        <taxon>Dikarya</taxon>
        <taxon>Ascomycota</taxon>
        <taxon>Pezizomycotina</taxon>
        <taxon>Pezizomycetes</taxon>
        <taxon>Pezizales</taxon>
        <taxon>Discinaceae</taxon>
        <taxon>Discina</taxon>
    </lineage>
</organism>
<dbReference type="InterPro" id="IPR040030">
    <property type="entry name" value="Ribosomal_mL57"/>
</dbReference>
<evidence type="ECO:0000259" key="1">
    <source>
        <dbReference type="Pfam" id="PF14622"/>
    </source>
</evidence>
<dbReference type="PANTHER" id="PTHR28160">
    <property type="entry name" value="54S RIBOSOMAL PROTEIN L15, MITOCHONDRIAL"/>
    <property type="match status" value="1"/>
</dbReference>
<proteinExistence type="predicted"/>
<evidence type="ECO:0000313" key="3">
    <source>
        <dbReference type="Proteomes" id="UP001447188"/>
    </source>
</evidence>
<dbReference type="PANTHER" id="PTHR28160:SF1">
    <property type="entry name" value="LARGE RIBOSOMAL SUBUNIT PROTEIN ML57"/>
    <property type="match status" value="1"/>
</dbReference>
<gene>
    <name evidence="2" type="ORF">Q9L58_001344</name>
</gene>
<evidence type="ECO:0000313" key="2">
    <source>
        <dbReference type="EMBL" id="KAL0639518.1"/>
    </source>
</evidence>
<dbReference type="EMBL" id="JBBBZM010000010">
    <property type="protein sequence ID" value="KAL0639518.1"/>
    <property type="molecule type" value="Genomic_DNA"/>
</dbReference>
<reference evidence="2 3" key="1">
    <citation type="submission" date="2024-02" db="EMBL/GenBank/DDBJ databases">
        <title>Discinaceae phylogenomics.</title>
        <authorList>
            <person name="Dirks A.C."/>
            <person name="James T.Y."/>
        </authorList>
    </citation>
    <scope>NUCLEOTIDE SEQUENCE [LARGE SCALE GENOMIC DNA]</scope>
    <source>
        <strain evidence="2 3">ACD0624</strain>
    </source>
</reference>
<dbReference type="InterPro" id="IPR000999">
    <property type="entry name" value="RNase_III_dom"/>
</dbReference>
<dbReference type="SUPFAM" id="SSF69065">
    <property type="entry name" value="RNase III domain-like"/>
    <property type="match status" value="1"/>
</dbReference>
<dbReference type="InterPro" id="IPR036389">
    <property type="entry name" value="RNase_III_sf"/>
</dbReference>